<comment type="caution">
    <text evidence="2">The sequence shown here is derived from an EMBL/GenBank/DDBJ whole genome shotgun (WGS) entry which is preliminary data.</text>
</comment>
<proteinExistence type="predicted"/>
<sequence>MSETREELAVLMVETPNGSPVRFNPRMDNEIRGMRAGAEPGPLTTRKVKP</sequence>
<organism evidence="2">
    <name type="scientific">marine sediment metagenome</name>
    <dbReference type="NCBI Taxonomy" id="412755"/>
    <lineage>
        <taxon>unclassified sequences</taxon>
        <taxon>metagenomes</taxon>
        <taxon>ecological metagenomes</taxon>
    </lineage>
</organism>
<dbReference type="EMBL" id="LAZR01032189">
    <property type="protein sequence ID" value="KKL51608.1"/>
    <property type="molecule type" value="Genomic_DNA"/>
</dbReference>
<accession>A0A0F9CQF7</accession>
<evidence type="ECO:0000313" key="2">
    <source>
        <dbReference type="EMBL" id="KKL51608.1"/>
    </source>
</evidence>
<name>A0A0F9CQF7_9ZZZZ</name>
<dbReference type="AlphaFoldDB" id="A0A0F9CQF7"/>
<gene>
    <name evidence="2" type="ORF">LCGC14_2293780</name>
</gene>
<evidence type="ECO:0000256" key="1">
    <source>
        <dbReference type="SAM" id="MobiDB-lite"/>
    </source>
</evidence>
<feature type="region of interest" description="Disordered" evidence="1">
    <location>
        <begin position="31"/>
        <end position="50"/>
    </location>
</feature>
<reference evidence="2" key="1">
    <citation type="journal article" date="2015" name="Nature">
        <title>Complex archaea that bridge the gap between prokaryotes and eukaryotes.</title>
        <authorList>
            <person name="Spang A."/>
            <person name="Saw J.H."/>
            <person name="Jorgensen S.L."/>
            <person name="Zaremba-Niedzwiedzka K."/>
            <person name="Martijn J."/>
            <person name="Lind A.E."/>
            <person name="van Eijk R."/>
            <person name="Schleper C."/>
            <person name="Guy L."/>
            <person name="Ettema T.J."/>
        </authorList>
    </citation>
    <scope>NUCLEOTIDE SEQUENCE</scope>
</reference>
<protein>
    <submittedName>
        <fullName evidence="2">Uncharacterized protein</fullName>
    </submittedName>
</protein>